<keyword evidence="3" id="KW-0949">S-adenosyl-L-methionine</keyword>
<evidence type="ECO:0000256" key="3">
    <source>
        <dbReference type="ARBA" id="ARBA00022691"/>
    </source>
</evidence>
<dbReference type="Gene3D" id="3.40.50.150">
    <property type="entry name" value="Vaccinia Virus protein VP39"/>
    <property type="match status" value="1"/>
</dbReference>
<name>A0A6L5Q9U3_9BURK</name>
<evidence type="ECO:0000313" key="5">
    <source>
        <dbReference type="EMBL" id="MRX06574.1"/>
    </source>
</evidence>
<dbReference type="RefSeq" id="WP_154361892.1">
    <property type="nucleotide sequence ID" value="NZ_WKJM01000001.1"/>
</dbReference>
<keyword evidence="6" id="KW-1185">Reference proteome</keyword>
<dbReference type="EMBL" id="WKJM01000001">
    <property type="protein sequence ID" value="MRX06574.1"/>
    <property type="molecule type" value="Genomic_DNA"/>
</dbReference>
<dbReference type="CDD" id="cd02440">
    <property type="entry name" value="AdoMet_MTases"/>
    <property type="match status" value="1"/>
</dbReference>
<dbReference type="InterPro" id="IPR041698">
    <property type="entry name" value="Methyltransf_25"/>
</dbReference>
<dbReference type="GO" id="GO:0008168">
    <property type="term" value="F:methyltransferase activity"/>
    <property type="evidence" value="ECO:0007669"/>
    <property type="project" value="UniProtKB-KW"/>
</dbReference>
<evidence type="ECO:0000256" key="2">
    <source>
        <dbReference type="ARBA" id="ARBA00022679"/>
    </source>
</evidence>
<dbReference type="SUPFAM" id="SSF53335">
    <property type="entry name" value="S-adenosyl-L-methionine-dependent methyltransferases"/>
    <property type="match status" value="1"/>
</dbReference>
<evidence type="ECO:0000256" key="1">
    <source>
        <dbReference type="ARBA" id="ARBA00022603"/>
    </source>
</evidence>
<dbReference type="Proteomes" id="UP000481037">
    <property type="component" value="Unassembled WGS sequence"/>
</dbReference>
<dbReference type="AlphaFoldDB" id="A0A6L5Q9U3"/>
<sequence>MTDHFQQLYEQSDDPWQVRQRWYEQRKRAVLLASLPAPHMRHIFEPACGNGELTAALARQADRITATDLSPAAVQLTRDRLAGAAPGRVSVACQRIPHQWPADALFDLIVISEMAYYLNAAELEQLRQRCIDTLAMDGALLLCHWRHPFADRQQSTESIHGVFDDCPDLHRIARHDESDFLLDVWSRSPRSVAQREGVSP</sequence>
<feature type="domain" description="Methyltransferase" evidence="4">
    <location>
        <begin position="44"/>
        <end position="138"/>
    </location>
</feature>
<gene>
    <name evidence="5" type="ORF">GJ697_01845</name>
</gene>
<proteinExistence type="predicted"/>
<protein>
    <submittedName>
        <fullName evidence="5">Methyltransferase domain-containing protein</fullName>
    </submittedName>
</protein>
<keyword evidence="1 5" id="KW-0489">Methyltransferase</keyword>
<dbReference type="Pfam" id="PF13649">
    <property type="entry name" value="Methyltransf_25"/>
    <property type="match status" value="1"/>
</dbReference>
<dbReference type="InterPro" id="IPR029063">
    <property type="entry name" value="SAM-dependent_MTases_sf"/>
</dbReference>
<dbReference type="PANTHER" id="PTHR43464">
    <property type="entry name" value="METHYLTRANSFERASE"/>
    <property type="match status" value="1"/>
</dbReference>
<comment type="caution">
    <text evidence="5">The sequence shown here is derived from an EMBL/GenBank/DDBJ whole genome shotgun (WGS) entry which is preliminary data.</text>
</comment>
<accession>A0A6L5Q9U3</accession>
<organism evidence="5 6">
    <name type="scientific">Duganella alba</name>
    <dbReference type="NCBI Taxonomy" id="2666081"/>
    <lineage>
        <taxon>Bacteria</taxon>
        <taxon>Pseudomonadati</taxon>
        <taxon>Pseudomonadota</taxon>
        <taxon>Betaproteobacteria</taxon>
        <taxon>Burkholderiales</taxon>
        <taxon>Oxalobacteraceae</taxon>
        <taxon>Telluria group</taxon>
        <taxon>Duganella</taxon>
    </lineage>
</organism>
<evidence type="ECO:0000313" key="6">
    <source>
        <dbReference type="Proteomes" id="UP000481037"/>
    </source>
</evidence>
<evidence type="ECO:0000259" key="4">
    <source>
        <dbReference type="Pfam" id="PF13649"/>
    </source>
</evidence>
<dbReference type="PANTHER" id="PTHR43464:SF19">
    <property type="entry name" value="UBIQUINONE BIOSYNTHESIS O-METHYLTRANSFERASE, MITOCHONDRIAL"/>
    <property type="match status" value="1"/>
</dbReference>
<reference evidence="5 6" key="1">
    <citation type="submission" date="2019-11" db="EMBL/GenBank/DDBJ databases">
        <title>Novel species isolated from a subtropical stream in China.</title>
        <authorList>
            <person name="Lu H."/>
        </authorList>
    </citation>
    <scope>NUCLEOTIDE SEQUENCE [LARGE SCALE GENOMIC DNA]</scope>
    <source>
        <strain evidence="5 6">FT25W</strain>
    </source>
</reference>
<keyword evidence="2 5" id="KW-0808">Transferase</keyword>
<dbReference type="GO" id="GO:0032259">
    <property type="term" value="P:methylation"/>
    <property type="evidence" value="ECO:0007669"/>
    <property type="project" value="UniProtKB-KW"/>
</dbReference>